<gene>
    <name evidence="2" type="ORF">V3I07_13475</name>
</gene>
<accession>A0ABW8PCD2</accession>
<proteinExistence type="predicted"/>
<dbReference type="Proteomes" id="UP001621706">
    <property type="component" value="Unassembled WGS sequence"/>
</dbReference>
<dbReference type="RefSeq" id="WP_088401239.1">
    <property type="nucleotide sequence ID" value="NZ_JAZGZP010000023.1"/>
</dbReference>
<sequence length="158" mass="18697">MKKTLIIVIIIIGFLEILTNVINDFEKYKVFYAAFYPKKYFLKDTLLFDYEHSPSSGGSSKVNYVYVGICKSDKLKRSLEISASLVEGKDFYLNRINHKIPIWRISIAKKEILYRNSENKIYSPFSYQMRNYWISTIISILFFPSLAYYLVLRINKQK</sequence>
<protein>
    <recommendedName>
        <fullName evidence="4">DUF3592 domain-containing protein</fullName>
    </recommendedName>
</protein>
<evidence type="ECO:0000256" key="1">
    <source>
        <dbReference type="SAM" id="Phobius"/>
    </source>
</evidence>
<keyword evidence="1" id="KW-0472">Membrane</keyword>
<keyword evidence="3" id="KW-1185">Reference proteome</keyword>
<keyword evidence="1" id="KW-1133">Transmembrane helix</keyword>
<name>A0ABW8PCD2_9FLAO</name>
<reference evidence="2 3" key="1">
    <citation type="submission" date="2024-02" db="EMBL/GenBank/DDBJ databases">
        <title>Comparative Genomic Analysis of Flavobacterium Species Causing Columnaris Disease of Freshwater Fish in Thailand: Insights into Virulence and Resistance Mechanisms.</title>
        <authorList>
            <person name="Nguyen D."/>
            <person name="Chokmangmeepisarn P."/>
            <person name="Khianchaikhan K."/>
            <person name="Morishita M."/>
            <person name="Bunnoy A."/>
            <person name="Rodkhum C."/>
        </authorList>
    </citation>
    <scope>NUCLEOTIDE SEQUENCE [LARGE SCALE GENOMIC DNA]</scope>
    <source>
        <strain evidence="2 3">CNRT2201</strain>
    </source>
</reference>
<evidence type="ECO:0008006" key="4">
    <source>
        <dbReference type="Google" id="ProtNLM"/>
    </source>
</evidence>
<organism evidence="2 3">
    <name type="scientific">Flavobacterium oreochromis</name>
    <dbReference type="NCBI Taxonomy" id="2906078"/>
    <lineage>
        <taxon>Bacteria</taxon>
        <taxon>Pseudomonadati</taxon>
        <taxon>Bacteroidota</taxon>
        <taxon>Flavobacteriia</taxon>
        <taxon>Flavobacteriales</taxon>
        <taxon>Flavobacteriaceae</taxon>
        <taxon>Flavobacterium</taxon>
    </lineage>
</organism>
<comment type="caution">
    <text evidence="2">The sequence shown here is derived from an EMBL/GenBank/DDBJ whole genome shotgun (WGS) entry which is preliminary data.</text>
</comment>
<feature type="transmembrane region" description="Helical" evidence="1">
    <location>
        <begin position="5"/>
        <end position="22"/>
    </location>
</feature>
<feature type="transmembrane region" description="Helical" evidence="1">
    <location>
        <begin position="132"/>
        <end position="152"/>
    </location>
</feature>
<evidence type="ECO:0000313" key="2">
    <source>
        <dbReference type="EMBL" id="MFK7001900.1"/>
    </source>
</evidence>
<dbReference type="EMBL" id="JAZGZP010000023">
    <property type="protein sequence ID" value="MFK7001900.1"/>
    <property type="molecule type" value="Genomic_DNA"/>
</dbReference>
<keyword evidence="1" id="KW-0812">Transmembrane</keyword>
<evidence type="ECO:0000313" key="3">
    <source>
        <dbReference type="Proteomes" id="UP001621706"/>
    </source>
</evidence>